<accession>A0ABQ2F405</accession>
<sequence>MDMVTVDCEEPQELADFWRQALQTEVGTDLPDFVILRGRPALAFQRVEKPTPGKNRLHLDLSGAERTQEVARLVELGASVVRNHDHDGFAWTVLRDPAGNEFCVSDPHGA</sequence>
<dbReference type="Proteomes" id="UP000662111">
    <property type="component" value="Unassembled WGS sequence"/>
</dbReference>
<proteinExistence type="predicted"/>
<dbReference type="Pfam" id="PF18029">
    <property type="entry name" value="Glyoxalase_6"/>
    <property type="match status" value="1"/>
</dbReference>
<dbReference type="InterPro" id="IPR037523">
    <property type="entry name" value="VOC_core"/>
</dbReference>
<dbReference type="PANTHER" id="PTHR35908:SF1">
    <property type="entry name" value="CONSERVED PROTEIN"/>
    <property type="match status" value="1"/>
</dbReference>
<evidence type="ECO:0000313" key="2">
    <source>
        <dbReference type="EMBL" id="GGK57006.1"/>
    </source>
</evidence>
<dbReference type="EMBL" id="BMLB01000001">
    <property type="protein sequence ID" value="GGK57006.1"/>
    <property type="molecule type" value="Genomic_DNA"/>
</dbReference>
<keyword evidence="3" id="KW-1185">Reference proteome</keyword>
<organism evidence="2 3">
    <name type="scientific">Ornithinimicrobium pekingense</name>
    <dbReference type="NCBI Taxonomy" id="384677"/>
    <lineage>
        <taxon>Bacteria</taxon>
        <taxon>Bacillati</taxon>
        <taxon>Actinomycetota</taxon>
        <taxon>Actinomycetes</taxon>
        <taxon>Micrococcales</taxon>
        <taxon>Ornithinimicrobiaceae</taxon>
        <taxon>Ornithinimicrobium</taxon>
    </lineage>
</organism>
<evidence type="ECO:0000313" key="3">
    <source>
        <dbReference type="Proteomes" id="UP000662111"/>
    </source>
</evidence>
<comment type="caution">
    <text evidence="2">The sequence shown here is derived from an EMBL/GenBank/DDBJ whole genome shotgun (WGS) entry which is preliminary data.</text>
</comment>
<dbReference type="Gene3D" id="3.10.180.10">
    <property type="entry name" value="2,3-Dihydroxybiphenyl 1,2-Dioxygenase, domain 1"/>
    <property type="match status" value="1"/>
</dbReference>
<dbReference type="InterPro" id="IPR029068">
    <property type="entry name" value="Glyas_Bleomycin-R_OHBP_Dase"/>
</dbReference>
<name>A0ABQ2F405_9MICO</name>
<protein>
    <submittedName>
        <fullName evidence="2">Glyoxalase</fullName>
    </submittedName>
</protein>
<reference evidence="3" key="1">
    <citation type="journal article" date="2019" name="Int. J. Syst. Evol. Microbiol.">
        <title>The Global Catalogue of Microorganisms (GCM) 10K type strain sequencing project: providing services to taxonomists for standard genome sequencing and annotation.</title>
        <authorList>
            <consortium name="The Broad Institute Genomics Platform"/>
            <consortium name="The Broad Institute Genome Sequencing Center for Infectious Disease"/>
            <person name="Wu L."/>
            <person name="Ma J."/>
        </authorList>
    </citation>
    <scope>NUCLEOTIDE SEQUENCE [LARGE SCALE GENOMIC DNA]</scope>
    <source>
        <strain evidence="3">CGMCC 1.5362</strain>
    </source>
</reference>
<dbReference type="InterPro" id="IPR041581">
    <property type="entry name" value="Glyoxalase_6"/>
</dbReference>
<feature type="domain" description="VOC" evidence="1">
    <location>
        <begin position="1"/>
        <end position="107"/>
    </location>
</feature>
<dbReference type="PROSITE" id="PS51819">
    <property type="entry name" value="VOC"/>
    <property type="match status" value="1"/>
</dbReference>
<dbReference type="SUPFAM" id="SSF54593">
    <property type="entry name" value="Glyoxalase/Bleomycin resistance protein/Dihydroxybiphenyl dioxygenase"/>
    <property type="match status" value="1"/>
</dbReference>
<dbReference type="CDD" id="cd06587">
    <property type="entry name" value="VOC"/>
    <property type="match status" value="1"/>
</dbReference>
<gene>
    <name evidence="2" type="ORF">GCM10011509_01720</name>
</gene>
<dbReference type="PANTHER" id="PTHR35908">
    <property type="entry name" value="HYPOTHETICAL FUSION PROTEIN"/>
    <property type="match status" value="1"/>
</dbReference>
<evidence type="ECO:0000259" key="1">
    <source>
        <dbReference type="PROSITE" id="PS51819"/>
    </source>
</evidence>